<evidence type="ECO:0000259" key="3">
    <source>
        <dbReference type="Pfam" id="PF05738"/>
    </source>
</evidence>
<organism evidence="4 5">
    <name type="scientific">Sharpea azabuensis</name>
    <dbReference type="NCBI Taxonomy" id="322505"/>
    <lineage>
        <taxon>Bacteria</taxon>
        <taxon>Bacillati</taxon>
        <taxon>Bacillota</taxon>
        <taxon>Erysipelotrichia</taxon>
        <taxon>Erysipelotrichales</taxon>
        <taxon>Coprobacillaceae</taxon>
        <taxon>Sharpea</taxon>
    </lineage>
</organism>
<keyword evidence="5" id="KW-1185">Reference proteome</keyword>
<dbReference type="Proteomes" id="UP000183028">
    <property type="component" value="Unassembled WGS sequence"/>
</dbReference>
<proteinExistence type="predicted"/>
<dbReference type="Pfam" id="PF05738">
    <property type="entry name" value="Cna_B"/>
    <property type="match status" value="1"/>
</dbReference>
<dbReference type="OrthoDB" id="1744455at2"/>
<sequence>MSSIQRNMKKLSKFFQVCVIILSLLLIMDNSAVHAQESFPLTIDHCGSGMSLHLYKIAEGKFGSYKYTEAFQDAINANININKLQNANETLIAATTLKGYAVNKENDHRIADGDVVKYEHLSNGLYLLVVDNYREGRRLWKYDPILIDMNDAKTISLTKRVDEEYFDYKLIKQWNGTSNPPDRITVDLYVNGKIERSVVLEKEKNYTYSWETDGYKDYSVVEHHVDGYKNTVSMAQNDGLVTIVLTNTKNQEQPPVVKSGDSTHITIYIFLLALSGLALILIGKRLEK</sequence>
<dbReference type="Gene3D" id="2.60.40.1140">
    <property type="entry name" value="Collagen-binding surface protein Cna, B-type domain"/>
    <property type="match status" value="1"/>
</dbReference>
<dbReference type="EMBL" id="FNYK01000022">
    <property type="protein sequence ID" value="SEI76394.1"/>
    <property type="molecule type" value="Genomic_DNA"/>
</dbReference>
<evidence type="ECO:0000313" key="4">
    <source>
        <dbReference type="EMBL" id="SEI76394.1"/>
    </source>
</evidence>
<protein>
    <recommendedName>
        <fullName evidence="3">CNA-B domain-containing protein</fullName>
    </recommendedName>
</protein>
<accession>A0A1H6TDZ1</accession>
<evidence type="ECO:0000256" key="1">
    <source>
        <dbReference type="SAM" id="Phobius"/>
    </source>
</evidence>
<dbReference type="InterPro" id="IPR008454">
    <property type="entry name" value="Collagen-bd_Cna-like_B-typ_dom"/>
</dbReference>
<evidence type="ECO:0000256" key="2">
    <source>
        <dbReference type="SAM" id="SignalP"/>
    </source>
</evidence>
<keyword evidence="1" id="KW-0472">Membrane</keyword>
<feature type="chain" id="PRO_5010271104" description="CNA-B domain-containing protein" evidence="2">
    <location>
        <begin position="36"/>
        <end position="288"/>
    </location>
</feature>
<name>A0A1H6TDZ1_9FIRM</name>
<dbReference type="AlphaFoldDB" id="A0A1H6TDZ1"/>
<reference evidence="5" key="1">
    <citation type="submission" date="2016-10" db="EMBL/GenBank/DDBJ databases">
        <authorList>
            <person name="Varghese N."/>
        </authorList>
    </citation>
    <scope>NUCLEOTIDE SEQUENCE [LARGE SCALE GENOMIC DNA]</scope>
    <source>
        <strain evidence="5">DSM 20406</strain>
    </source>
</reference>
<keyword evidence="2" id="KW-0732">Signal</keyword>
<gene>
    <name evidence="4" type="ORF">SAMN04487834_102227</name>
</gene>
<evidence type="ECO:0000313" key="5">
    <source>
        <dbReference type="Proteomes" id="UP000183028"/>
    </source>
</evidence>
<feature type="signal peptide" evidence="2">
    <location>
        <begin position="1"/>
        <end position="35"/>
    </location>
</feature>
<keyword evidence="1" id="KW-1133">Transmembrane helix</keyword>
<dbReference type="SUPFAM" id="SSF49478">
    <property type="entry name" value="Cna protein B-type domain"/>
    <property type="match status" value="1"/>
</dbReference>
<feature type="domain" description="CNA-B" evidence="3">
    <location>
        <begin position="172"/>
        <end position="248"/>
    </location>
</feature>
<keyword evidence="1" id="KW-0812">Transmembrane</keyword>
<feature type="transmembrane region" description="Helical" evidence="1">
    <location>
        <begin position="265"/>
        <end position="283"/>
    </location>
</feature>